<organism evidence="6 7">
    <name type="scientific">Oceanirhabdus seepicola</name>
    <dbReference type="NCBI Taxonomy" id="2828781"/>
    <lineage>
        <taxon>Bacteria</taxon>
        <taxon>Bacillati</taxon>
        <taxon>Bacillota</taxon>
        <taxon>Clostridia</taxon>
        <taxon>Eubacteriales</taxon>
        <taxon>Clostridiaceae</taxon>
        <taxon>Oceanirhabdus</taxon>
    </lineage>
</organism>
<reference evidence="6" key="1">
    <citation type="journal article" date="2021" name="mSystems">
        <title>Bacteria and Archaea Synergistically Convert Glycine Betaine to Biogenic Methane in the Formosa Cold Seep of the South China Sea.</title>
        <authorList>
            <person name="Li L."/>
            <person name="Zhang W."/>
            <person name="Zhang S."/>
            <person name="Song L."/>
            <person name="Sun Q."/>
            <person name="Zhang H."/>
            <person name="Xiang H."/>
            <person name="Dong X."/>
        </authorList>
    </citation>
    <scope>NUCLEOTIDE SEQUENCE</scope>
    <source>
        <strain evidence="6">ZWT</strain>
    </source>
</reference>
<reference evidence="6" key="2">
    <citation type="submission" date="2021-04" db="EMBL/GenBank/DDBJ databases">
        <authorList>
            <person name="Dong X."/>
        </authorList>
    </citation>
    <scope>NUCLEOTIDE SEQUENCE</scope>
    <source>
        <strain evidence="6">ZWT</strain>
    </source>
</reference>
<dbReference type="RefSeq" id="WP_250857607.1">
    <property type="nucleotide sequence ID" value="NZ_JAGSOJ010000001.1"/>
</dbReference>
<proteinExistence type="predicted"/>
<dbReference type="GO" id="GO:0016887">
    <property type="term" value="F:ATP hydrolysis activity"/>
    <property type="evidence" value="ECO:0007669"/>
    <property type="project" value="InterPro"/>
</dbReference>
<dbReference type="PROSITE" id="PS00211">
    <property type="entry name" value="ABC_TRANSPORTER_1"/>
    <property type="match status" value="1"/>
</dbReference>
<dbReference type="Pfam" id="PF08402">
    <property type="entry name" value="TOBE_2"/>
    <property type="match status" value="1"/>
</dbReference>
<dbReference type="EMBL" id="JAGSOJ010000001">
    <property type="protein sequence ID" value="MCM1988738.1"/>
    <property type="molecule type" value="Genomic_DNA"/>
</dbReference>
<dbReference type="InterPro" id="IPR003593">
    <property type="entry name" value="AAA+_ATPase"/>
</dbReference>
<protein>
    <recommendedName>
        <fullName evidence="4">ABC-type quaternary amine transporter</fullName>
        <ecNumber evidence="4">7.6.2.9</ecNumber>
    </recommendedName>
</protein>
<dbReference type="InterPro" id="IPR027417">
    <property type="entry name" value="P-loop_NTPase"/>
</dbReference>
<evidence type="ECO:0000256" key="1">
    <source>
        <dbReference type="ARBA" id="ARBA00022448"/>
    </source>
</evidence>
<comment type="caution">
    <text evidence="6">The sequence shown here is derived from an EMBL/GenBank/DDBJ whole genome shotgun (WGS) entry which is preliminary data.</text>
</comment>
<evidence type="ECO:0000313" key="7">
    <source>
        <dbReference type="Proteomes" id="UP001056429"/>
    </source>
</evidence>
<dbReference type="AlphaFoldDB" id="A0A9J6NW61"/>
<dbReference type="Gene3D" id="2.40.50.100">
    <property type="match status" value="1"/>
</dbReference>
<dbReference type="SMART" id="SM00382">
    <property type="entry name" value="AAA"/>
    <property type="match status" value="1"/>
</dbReference>
<keyword evidence="2" id="KW-0547">Nucleotide-binding</keyword>
<dbReference type="SUPFAM" id="SSF52540">
    <property type="entry name" value="P-loop containing nucleoside triphosphate hydrolases"/>
    <property type="match status" value="1"/>
</dbReference>
<feature type="domain" description="ABC transporter" evidence="5">
    <location>
        <begin position="6"/>
        <end position="236"/>
    </location>
</feature>
<dbReference type="InterPro" id="IPR013611">
    <property type="entry name" value="Transp-assoc_OB_typ2"/>
</dbReference>
<keyword evidence="7" id="KW-1185">Reference proteome</keyword>
<dbReference type="InterPro" id="IPR017871">
    <property type="entry name" value="ABC_transporter-like_CS"/>
</dbReference>
<evidence type="ECO:0000256" key="3">
    <source>
        <dbReference type="ARBA" id="ARBA00022840"/>
    </source>
</evidence>
<dbReference type="FunFam" id="3.40.50.300:FF:000425">
    <property type="entry name" value="Probable ABC transporter, ATP-binding subunit"/>
    <property type="match status" value="1"/>
</dbReference>
<dbReference type="PANTHER" id="PTHR42781:SF4">
    <property type="entry name" value="SPERMIDINE_PUTRESCINE IMPORT ATP-BINDING PROTEIN POTA"/>
    <property type="match status" value="1"/>
</dbReference>
<evidence type="ECO:0000259" key="5">
    <source>
        <dbReference type="PROSITE" id="PS50893"/>
    </source>
</evidence>
<dbReference type="GO" id="GO:0015418">
    <property type="term" value="F:ABC-type quaternary ammonium compound transporting activity"/>
    <property type="evidence" value="ECO:0007669"/>
    <property type="project" value="UniProtKB-EC"/>
</dbReference>
<accession>A0A9J6NW61</accession>
<evidence type="ECO:0000256" key="2">
    <source>
        <dbReference type="ARBA" id="ARBA00022741"/>
    </source>
</evidence>
<dbReference type="PANTHER" id="PTHR42781">
    <property type="entry name" value="SPERMIDINE/PUTRESCINE IMPORT ATP-BINDING PROTEIN POTA"/>
    <property type="match status" value="1"/>
</dbReference>
<dbReference type="GO" id="GO:0005524">
    <property type="term" value="F:ATP binding"/>
    <property type="evidence" value="ECO:0007669"/>
    <property type="project" value="UniProtKB-KW"/>
</dbReference>
<dbReference type="InterPro" id="IPR003439">
    <property type="entry name" value="ABC_transporter-like_ATP-bd"/>
</dbReference>
<keyword evidence="1" id="KW-0813">Transport</keyword>
<sequence length="325" mass="37198">MVRINIQLKEISHYYGDQKAVNNVSLEIKKGELVALLGPSGCGKTTLLKLIAGLMPLEQGEIYLNENEISTWSVQKRNTAMVFQSYALFPHMTVEQNIEYGLKMRKLNKALRGEKVLQIMDKVQLSDYGKRKVQELSGGQQQRVALARALVVEPDVLLFDEPLSNLDEKLRQSMRKEIRSIQKELGITSVYVTHDQEEAMAIADRIVIMKDGEVQQIGTPNEVYERPKNKFVASFMGKCNFFEVQGCTRMCRPEEIVLSPDGSLVGRVEWIEYLGSIQQVTFAWEGQSLISESFTKQMKRYPFEIGDMIRFDFEFGDRHLSNLQE</sequence>
<gene>
    <name evidence="6" type="ORF">KDK92_03225</name>
</gene>
<dbReference type="Proteomes" id="UP001056429">
    <property type="component" value="Unassembled WGS sequence"/>
</dbReference>
<dbReference type="EC" id="7.6.2.9" evidence="4"/>
<evidence type="ECO:0000313" key="6">
    <source>
        <dbReference type="EMBL" id="MCM1988738.1"/>
    </source>
</evidence>
<dbReference type="PRINTS" id="PR00364">
    <property type="entry name" value="DISEASERSIST"/>
</dbReference>
<dbReference type="GO" id="GO:0043190">
    <property type="term" value="C:ATP-binding cassette (ABC) transporter complex"/>
    <property type="evidence" value="ECO:0007669"/>
    <property type="project" value="InterPro"/>
</dbReference>
<evidence type="ECO:0000256" key="4">
    <source>
        <dbReference type="ARBA" id="ARBA00066388"/>
    </source>
</evidence>
<keyword evidence="3 6" id="KW-0067">ATP-binding</keyword>
<dbReference type="PROSITE" id="PS50893">
    <property type="entry name" value="ABC_TRANSPORTER_2"/>
    <property type="match status" value="1"/>
</dbReference>
<name>A0A9J6NW61_9CLOT</name>
<dbReference type="InterPro" id="IPR050093">
    <property type="entry name" value="ABC_SmlMolc_Importer"/>
</dbReference>
<dbReference type="InterPro" id="IPR008995">
    <property type="entry name" value="Mo/tungstate-bd_C_term_dom"/>
</dbReference>
<dbReference type="Pfam" id="PF00005">
    <property type="entry name" value="ABC_tran"/>
    <property type="match status" value="1"/>
</dbReference>
<dbReference type="Gene3D" id="3.40.50.300">
    <property type="entry name" value="P-loop containing nucleotide triphosphate hydrolases"/>
    <property type="match status" value="1"/>
</dbReference>
<dbReference type="SUPFAM" id="SSF50331">
    <property type="entry name" value="MOP-like"/>
    <property type="match status" value="1"/>
</dbReference>